<sequence>MTLERAVRWFAFAAMIGGICRIGMTPSAFIWGGDSDQELTCAFVANILMAFGTFGLYLAQAKEAGKFGFIAFAVMELGLILVTCTVWSSMLRVSPWEWGIVKSFEIGSGMLGMLLFPIASLRARVLPKWACFAMLAMLLVGPIFEKFVALVWGVAYIGLGYAVWSGKTKGASAANLNPGATL</sequence>
<feature type="transmembrane region" description="Helical" evidence="1">
    <location>
        <begin position="67"/>
        <end position="88"/>
    </location>
</feature>
<keyword evidence="1" id="KW-0472">Membrane</keyword>
<feature type="transmembrane region" description="Helical" evidence="1">
    <location>
        <begin position="43"/>
        <end position="60"/>
    </location>
</feature>
<organism evidence="2 3">
    <name type="scientific">Cohnella xylanilytica</name>
    <dbReference type="NCBI Taxonomy" id="557555"/>
    <lineage>
        <taxon>Bacteria</taxon>
        <taxon>Bacillati</taxon>
        <taxon>Bacillota</taxon>
        <taxon>Bacilli</taxon>
        <taxon>Bacillales</taxon>
        <taxon>Paenibacillaceae</taxon>
        <taxon>Cohnella</taxon>
    </lineage>
</organism>
<dbReference type="EMBL" id="JACJVR010000009">
    <property type="protein sequence ID" value="MBB6690392.1"/>
    <property type="molecule type" value="Genomic_DNA"/>
</dbReference>
<keyword evidence="1" id="KW-0812">Transmembrane</keyword>
<dbReference type="AlphaFoldDB" id="A0A841TU08"/>
<proteinExistence type="predicted"/>
<dbReference type="Proteomes" id="UP000553776">
    <property type="component" value="Unassembled WGS sequence"/>
</dbReference>
<reference evidence="2 3" key="1">
    <citation type="submission" date="2020-08" db="EMBL/GenBank/DDBJ databases">
        <title>Cohnella phylogeny.</title>
        <authorList>
            <person name="Dunlap C."/>
        </authorList>
    </citation>
    <scope>NUCLEOTIDE SEQUENCE [LARGE SCALE GENOMIC DNA]</scope>
    <source>
        <strain evidence="2 3">DSM 25239</strain>
    </source>
</reference>
<name>A0A841TU08_9BACL</name>
<evidence type="ECO:0000256" key="1">
    <source>
        <dbReference type="SAM" id="Phobius"/>
    </source>
</evidence>
<evidence type="ECO:0000313" key="2">
    <source>
        <dbReference type="EMBL" id="MBB6690392.1"/>
    </source>
</evidence>
<evidence type="ECO:0000313" key="3">
    <source>
        <dbReference type="Proteomes" id="UP000553776"/>
    </source>
</evidence>
<feature type="transmembrane region" description="Helical" evidence="1">
    <location>
        <begin position="147"/>
        <end position="164"/>
    </location>
</feature>
<protein>
    <submittedName>
        <fullName evidence="2">Uncharacterized protein</fullName>
    </submittedName>
</protein>
<keyword evidence="3" id="KW-1185">Reference proteome</keyword>
<dbReference type="RefSeq" id="WP_185134425.1">
    <property type="nucleotide sequence ID" value="NZ_BORM01000051.1"/>
</dbReference>
<feature type="transmembrane region" description="Helical" evidence="1">
    <location>
        <begin position="100"/>
        <end position="118"/>
    </location>
</feature>
<gene>
    <name evidence="2" type="ORF">H7B90_03160</name>
</gene>
<comment type="caution">
    <text evidence="2">The sequence shown here is derived from an EMBL/GenBank/DDBJ whole genome shotgun (WGS) entry which is preliminary data.</text>
</comment>
<keyword evidence="1" id="KW-1133">Transmembrane helix</keyword>
<feature type="transmembrane region" description="Helical" evidence="1">
    <location>
        <begin position="9"/>
        <end position="31"/>
    </location>
</feature>
<accession>A0A841TU08</accession>